<evidence type="ECO:0000313" key="8">
    <source>
        <dbReference type="EMBL" id="TYB74488.1"/>
    </source>
</evidence>
<dbReference type="PROSITE" id="PS00394">
    <property type="entry name" value="DNA_PHOTOLYASES_1_1"/>
    <property type="match status" value="1"/>
</dbReference>
<evidence type="ECO:0000256" key="5">
    <source>
        <dbReference type="PIRSR" id="PIRSR602081-1"/>
    </source>
</evidence>
<name>A0A8H2LF55_9FLAO</name>
<dbReference type="GO" id="GO:0003677">
    <property type="term" value="F:DNA binding"/>
    <property type="evidence" value="ECO:0007669"/>
    <property type="project" value="TreeGrafter"/>
</dbReference>
<dbReference type="GO" id="GO:0071949">
    <property type="term" value="F:FAD binding"/>
    <property type="evidence" value="ECO:0007669"/>
    <property type="project" value="TreeGrafter"/>
</dbReference>
<dbReference type="PROSITE" id="PS51645">
    <property type="entry name" value="PHR_CRY_ALPHA_BETA"/>
    <property type="match status" value="1"/>
</dbReference>
<comment type="cofactor">
    <cofactor evidence="5">
        <name>FAD</name>
        <dbReference type="ChEBI" id="CHEBI:57692"/>
    </cofactor>
    <text evidence="5">Binds 1 FAD per subunit.</text>
</comment>
<dbReference type="GO" id="GO:0009416">
    <property type="term" value="P:response to light stimulus"/>
    <property type="evidence" value="ECO:0007669"/>
    <property type="project" value="TreeGrafter"/>
</dbReference>
<evidence type="ECO:0000259" key="7">
    <source>
        <dbReference type="PROSITE" id="PS51645"/>
    </source>
</evidence>
<keyword evidence="8" id="KW-0456">Lyase</keyword>
<dbReference type="EMBL" id="VSKM01000006">
    <property type="protein sequence ID" value="TYB74488.1"/>
    <property type="molecule type" value="Genomic_DNA"/>
</dbReference>
<keyword evidence="3 5" id="KW-0274">FAD</keyword>
<gene>
    <name evidence="8" type="ORF">ES676_07370</name>
</gene>
<dbReference type="GO" id="GO:0003904">
    <property type="term" value="F:deoxyribodipyrimidine photo-lyase activity"/>
    <property type="evidence" value="ECO:0007669"/>
    <property type="project" value="TreeGrafter"/>
</dbReference>
<dbReference type="InterPro" id="IPR018394">
    <property type="entry name" value="DNA_photolyase_1_CS_C"/>
</dbReference>
<dbReference type="InterPro" id="IPR014729">
    <property type="entry name" value="Rossmann-like_a/b/a_fold"/>
</dbReference>
<feature type="binding site" evidence="5">
    <location>
        <position position="214"/>
    </location>
    <ligand>
        <name>FAD</name>
        <dbReference type="ChEBI" id="CHEBI:57692"/>
    </ligand>
</feature>
<dbReference type="InterPro" id="IPR036134">
    <property type="entry name" value="Crypto/Photolyase_FAD-like_sf"/>
</dbReference>
<dbReference type="InterPro" id="IPR002081">
    <property type="entry name" value="Cryptochrome/DNA_photolyase_1"/>
</dbReference>
<feature type="domain" description="Photolyase/cryptochrome alpha/beta" evidence="7">
    <location>
        <begin position="5"/>
        <end position="135"/>
    </location>
</feature>
<dbReference type="Gene3D" id="3.40.50.620">
    <property type="entry name" value="HUPs"/>
    <property type="match status" value="1"/>
</dbReference>
<dbReference type="RefSeq" id="WP_148369684.1">
    <property type="nucleotide sequence ID" value="NZ_VSKM01000006.1"/>
</dbReference>
<organism evidence="8 9">
    <name type="scientific">Bizionia saleffrena</name>
    <dbReference type="NCBI Taxonomy" id="291189"/>
    <lineage>
        <taxon>Bacteria</taxon>
        <taxon>Pseudomonadati</taxon>
        <taxon>Bacteroidota</taxon>
        <taxon>Flavobacteriia</taxon>
        <taxon>Flavobacteriales</taxon>
        <taxon>Flavobacteriaceae</taxon>
        <taxon>Bizionia</taxon>
    </lineage>
</organism>
<keyword evidence="2 5" id="KW-0285">Flavoprotein</keyword>
<evidence type="ECO:0000256" key="6">
    <source>
        <dbReference type="RuleBase" id="RU004182"/>
    </source>
</evidence>
<dbReference type="GO" id="GO:0006139">
    <property type="term" value="P:nucleobase-containing compound metabolic process"/>
    <property type="evidence" value="ECO:0007669"/>
    <property type="project" value="UniProtKB-ARBA"/>
</dbReference>
<accession>A0A8H2LF55</accession>
<keyword evidence="4 6" id="KW-0157">Chromophore</keyword>
<dbReference type="AlphaFoldDB" id="A0A8H2LF55"/>
<comment type="similarity">
    <text evidence="6">Belongs to the DNA photolyase family.</text>
</comment>
<dbReference type="SUPFAM" id="SSF48173">
    <property type="entry name" value="Cryptochrome/photolyase FAD-binding domain"/>
    <property type="match status" value="1"/>
</dbReference>
<dbReference type="Proteomes" id="UP000323324">
    <property type="component" value="Unassembled WGS sequence"/>
</dbReference>
<dbReference type="InterPro" id="IPR036155">
    <property type="entry name" value="Crypto/Photolyase_N_sf"/>
</dbReference>
<dbReference type="Gene3D" id="1.25.40.80">
    <property type="match status" value="1"/>
</dbReference>
<evidence type="ECO:0000313" key="9">
    <source>
        <dbReference type="Proteomes" id="UP000323324"/>
    </source>
</evidence>
<sequence length="486" mass="57082">MKNHAINIVWLKRDIRSQDHEPLLKAEQAGIPYRIIYIFEPSLIEYPDTSPRHLQFIYHSISALNQTLAPFKRSVAIFYGEAIDIFEFLKATFAITNIFSFRESGTQSTWQRDKKVSLFCKAHTIIWQESQRDGILRGIKNRNDWSKQWHATMQHSVIENHFSVFEQEPLEHPFLLPEKLEAQLADYPKHYQPAGEQNAWRYLKSFTDKRGINYQKHISKPTESRMGCSRLSPYLAWGNLSIKQAFQYIGTHPNGTKNSRAFSAMLTRLHWHCHFIQKFEVECRYETHCINKGYELLPHKKNDVFIKAWKTGTTGYPLIDACMRAVEQTGWINFRMRAMVVSFLTLNLDQDWREGAYHLARQFLDYEPGIHYPQFQMQAGTTGINTVRLYNPVKNSQEHDPKGTFIKKWIPELKNVPLAYIHEPWKMTAMEHVFCGITIGEDYPLPIVDLQESARMARDKIWGHRKHPAVQKEKIRLLQIHVNTKR</sequence>
<evidence type="ECO:0000256" key="3">
    <source>
        <dbReference type="ARBA" id="ARBA00022827"/>
    </source>
</evidence>
<evidence type="ECO:0000256" key="1">
    <source>
        <dbReference type="ARBA" id="ARBA00001932"/>
    </source>
</evidence>
<dbReference type="InterPro" id="IPR006050">
    <property type="entry name" value="DNA_photolyase_N"/>
</dbReference>
<proteinExistence type="inferred from homology"/>
<protein>
    <submittedName>
        <fullName evidence="8">Deoxyribodipyrimidine photo-lyase</fullName>
    </submittedName>
</protein>
<dbReference type="InterPro" id="IPR005101">
    <property type="entry name" value="Cryptochr/Photolyase_FAD-bd"/>
</dbReference>
<evidence type="ECO:0000256" key="4">
    <source>
        <dbReference type="ARBA" id="ARBA00022991"/>
    </source>
</evidence>
<dbReference type="GO" id="GO:0006950">
    <property type="term" value="P:response to stress"/>
    <property type="evidence" value="ECO:0007669"/>
    <property type="project" value="UniProtKB-ARBA"/>
</dbReference>
<dbReference type="PANTHER" id="PTHR11455:SF9">
    <property type="entry name" value="CRYPTOCHROME CIRCADIAN CLOCK 5 ISOFORM X1"/>
    <property type="match status" value="1"/>
</dbReference>
<dbReference type="PRINTS" id="PR00147">
    <property type="entry name" value="DNAPHOTLYASE"/>
</dbReference>
<evidence type="ECO:0000256" key="2">
    <source>
        <dbReference type="ARBA" id="ARBA00022630"/>
    </source>
</evidence>
<comment type="caution">
    <text evidence="8">The sequence shown here is derived from an EMBL/GenBank/DDBJ whole genome shotgun (WGS) entry which is preliminary data.</text>
</comment>
<dbReference type="Pfam" id="PF03441">
    <property type="entry name" value="FAD_binding_7"/>
    <property type="match status" value="1"/>
</dbReference>
<comment type="cofactor">
    <cofactor evidence="1">
        <name>(6R)-5,10-methylene-5,6,7,8-tetrahydrofolate</name>
        <dbReference type="ChEBI" id="CHEBI:15636"/>
    </cofactor>
</comment>
<keyword evidence="9" id="KW-1185">Reference proteome</keyword>
<dbReference type="Gene3D" id="1.10.579.10">
    <property type="entry name" value="DNA Cyclobutane Dipyrimidine Photolyase, subunit A, domain 3"/>
    <property type="match status" value="1"/>
</dbReference>
<dbReference type="SUPFAM" id="SSF52425">
    <property type="entry name" value="Cryptochrome/photolyase, N-terminal domain"/>
    <property type="match status" value="1"/>
</dbReference>
<reference evidence="8 9" key="1">
    <citation type="submission" date="2019-08" db="EMBL/GenBank/DDBJ databases">
        <title>Genomes of Antarctic Bizionia species.</title>
        <authorList>
            <person name="Bowman J.P."/>
        </authorList>
    </citation>
    <scope>NUCLEOTIDE SEQUENCE [LARGE SCALE GENOMIC DNA]</scope>
    <source>
        <strain evidence="8 9">HFD</strain>
    </source>
</reference>
<dbReference type="Pfam" id="PF00875">
    <property type="entry name" value="DNA_photolyase"/>
    <property type="match status" value="1"/>
</dbReference>
<dbReference type="PANTHER" id="PTHR11455">
    <property type="entry name" value="CRYPTOCHROME"/>
    <property type="match status" value="1"/>
</dbReference>